<evidence type="ECO:0000256" key="4">
    <source>
        <dbReference type="ARBA" id="ARBA00022679"/>
    </source>
</evidence>
<feature type="transmembrane region" description="Helical" evidence="11">
    <location>
        <begin position="28"/>
        <end position="47"/>
    </location>
</feature>
<evidence type="ECO:0000256" key="8">
    <source>
        <dbReference type="ARBA" id="ARBA00022989"/>
    </source>
</evidence>
<feature type="transmembrane region" description="Helical" evidence="11">
    <location>
        <begin position="169"/>
        <end position="186"/>
    </location>
</feature>
<feature type="transmembrane region" description="Helical" evidence="11">
    <location>
        <begin position="271"/>
        <end position="297"/>
    </location>
</feature>
<evidence type="ECO:0000313" key="12">
    <source>
        <dbReference type="EMBL" id="VAW64389.1"/>
    </source>
</evidence>
<dbReference type="GO" id="GO:0016757">
    <property type="term" value="F:glycosyltransferase activity"/>
    <property type="evidence" value="ECO:0007669"/>
    <property type="project" value="UniProtKB-KW"/>
</dbReference>
<evidence type="ECO:0000256" key="1">
    <source>
        <dbReference type="ARBA" id="ARBA00004141"/>
    </source>
</evidence>
<dbReference type="GO" id="GO:0051301">
    <property type="term" value="P:cell division"/>
    <property type="evidence" value="ECO:0007669"/>
    <property type="project" value="InterPro"/>
</dbReference>
<evidence type="ECO:0000256" key="7">
    <source>
        <dbReference type="ARBA" id="ARBA00022984"/>
    </source>
</evidence>
<gene>
    <name evidence="12" type="ORF">MNBD_GAMMA10-1195</name>
</gene>
<dbReference type="InterPro" id="IPR011923">
    <property type="entry name" value="RodA/MrdB"/>
</dbReference>
<evidence type="ECO:0000256" key="9">
    <source>
        <dbReference type="ARBA" id="ARBA00023136"/>
    </source>
</evidence>
<dbReference type="PANTHER" id="PTHR30474">
    <property type="entry name" value="CELL CYCLE PROTEIN"/>
    <property type="match status" value="1"/>
</dbReference>
<dbReference type="GO" id="GO:0015648">
    <property type="term" value="F:lipid-linked peptidoglycan transporter activity"/>
    <property type="evidence" value="ECO:0007669"/>
    <property type="project" value="TreeGrafter"/>
</dbReference>
<dbReference type="GO" id="GO:0005886">
    <property type="term" value="C:plasma membrane"/>
    <property type="evidence" value="ECO:0007669"/>
    <property type="project" value="TreeGrafter"/>
</dbReference>
<dbReference type="EMBL" id="UOFJ01000129">
    <property type="protein sequence ID" value="VAW64389.1"/>
    <property type="molecule type" value="Genomic_DNA"/>
</dbReference>
<keyword evidence="8 11" id="KW-1133">Transmembrane helix</keyword>
<comment type="subcellular location">
    <subcellularLocation>
        <location evidence="1">Membrane</location>
        <topology evidence="1">Multi-pass membrane protein</topology>
    </subcellularLocation>
</comment>
<dbReference type="InterPro" id="IPR001182">
    <property type="entry name" value="FtsW/RodA"/>
</dbReference>
<evidence type="ECO:0000256" key="5">
    <source>
        <dbReference type="ARBA" id="ARBA00022692"/>
    </source>
</evidence>
<evidence type="ECO:0000256" key="3">
    <source>
        <dbReference type="ARBA" id="ARBA00022676"/>
    </source>
</evidence>
<dbReference type="GO" id="GO:0032153">
    <property type="term" value="C:cell division site"/>
    <property type="evidence" value="ECO:0007669"/>
    <property type="project" value="TreeGrafter"/>
</dbReference>
<proteinExistence type="inferred from homology"/>
<dbReference type="HAMAP" id="MF_02079">
    <property type="entry name" value="PGT_RodA"/>
    <property type="match status" value="1"/>
</dbReference>
<dbReference type="NCBIfam" id="TIGR02210">
    <property type="entry name" value="rodA_shape"/>
    <property type="match status" value="1"/>
</dbReference>
<feature type="transmembrane region" description="Helical" evidence="11">
    <location>
        <begin position="123"/>
        <end position="138"/>
    </location>
</feature>
<dbReference type="AlphaFoldDB" id="A0A3B0XR69"/>
<dbReference type="GO" id="GO:0009252">
    <property type="term" value="P:peptidoglycan biosynthetic process"/>
    <property type="evidence" value="ECO:0007669"/>
    <property type="project" value="UniProtKB-KW"/>
</dbReference>
<dbReference type="PANTHER" id="PTHR30474:SF1">
    <property type="entry name" value="PEPTIDOGLYCAN GLYCOSYLTRANSFERASE MRDB"/>
    <property type="match status" value="1"/>
</dbReference>
<keyword evidence="9 11" id="KW-0472">Membrane</keyword>
<feature type="transmembrane region" description="Helical" evidence="11">
    <location>
        <begin position="318"/>
        <end position="340"/>
    </location>
</feature>
<dbReference type="InterPro" id="IPR018365">
    <property type="entry name" value="Cell_cycle_FtsW-rel_CS"/>
</dbReference>
<keyword evidence="10" id="KW-0961">Cell wall biogenesis/degradation</keyword>
<keyword evidence="3" id="KW-0328">Glycosyltransferase</keyword>
<organism evidence="12">
    <name type="scientific">hydrothermal vent metagenome</name>
    <dbReference type="NCBI Taxonomy" id="652676"/>
    <lineage>
        <taxon>unclassified sequences</taxon>
        <taxon>metagenomes</taxon>
        <taxon>ecological metagenomes</taxon>
    </lineage>
</organism>
<evidence type="ECO:0000256" key="10">
    <source>
        <dbReference type="ARBA" id="ARBA00023316"/>
    </source>
</evidence>
<feature type="transmembrane region" description="Helical" evidence="11">
    <location>
        <begin position="346"/>
        <end position="367"/>
    </location>
</feature>
<keyword evidence="5 11" id="KW-0812">Transmembrane</keyword>
<evidence type="ECO:0000256" key="11">
    <source>
        <dbReference type="SAM" id="Phobius"/>
    </source>
</evidence>
<feature type="transmembrane region" description="Helical" evidence="11">
    <location>
        <begin position="83"/>
        <end position="102"/>
    </location>
</feature>
<dbReference type="GO" id="GO:0008360">
    <property type="term" value="P:regulation of cell shape"/>
    <property type="evidence" value="ECO:0007669"/>
    <property type="project" value="UniProtKB-KW"/>
</dbReference>
<keyword evidence="7" id="KW-0573">Peptidoglycan synthesis</keyword>
<dbReference type="GO" id="GO:0071555">
    <property type="term" value="P:cell wall organization"/>
    <property type="evidence" value="ECO:0007669"/>
    <property type="project" value="UniProtKB-KW"/>
</dbReference>
<evidence type="ECO:0000256" key="2">
    <source>
        <dbReference type="ARBA" id="ARBA00022475"/>
    </source>
</evidence>
<evidence type="ECO:0000256" key="6">
    <source>
        <dbReference type="ARBA" id="ARBA00022960"/>
    </source>
</evidence>
<accession>A0A3B0XR69</accession>
<keyword evidence="6" id="KW-0133">Cell shape</keyword>
<keyword evidence="2" id="KW-1003">Cell membrane</keyword>
<sequence>MIDKSPHDRHYYPSFSVRLIQALHLDHFLLLGIGLLMLLGLGVLYSAGDQSMELLNRQLTRMALALVVMLIVAQIPSSTLRFWSPWMYITGVVLLVLVLVMGDMGKGAQRWLDVGFIRFQPSEMMKLVTPMMIAWYFAEKPLPPSARTLITATLLILIPTFLIARQPDLGTSLLIFAAGFFVIFLGGLSWRLMAGLGVLVAALLPVLWHFMHDYQRTRVMTLLDPQLDPLGAGYHIIQSQIAIGSGGVYGRGWLNGSQSHLNFLPEQSTDFIFAVFAEEFGLLGGGLLLVLYGFIIIRGLIVAIQGQDTYARLLGGSLSLTFFVYLFVNVGMVSGILPVVGVPLPLISYGGTSMVTLMAGFGMLMSINSHRRLWSK</sequence>
<name>A0A3B0XR69_9ZZZZ</name>
<dbReference type="PROSITE" id="PS00428">
    <property type="entry name" value="FTSW_RODA_SPOVE"/>
    <property type="match status" value="1"/>
</dbReference>
<feature type="transmembrane region" description="Helical" evidence="11">
    <location>
        <begin position="59"/>
        <end position="77"/>
    </location>
</feature>
<dbReference type="Pfam" id="PF01098">
    <property type="entry name" value="FTSW_RODA_SPOVE"/>
    <property type="match status" value="1"/>
</dbReference>
<keyword evidence="4" id="KW-0808">Transferase</keyword>
<protein>
    <submittedName>
        <fullName evidence="12">Rod shape-determining protein RodA</fullName>
    </submittedName>
</protein>
<feature type="transmembrane region" description="Helical" evidence="11">
    <location>
        <begin position="144"/>
        <end position="162"/>
    </location>
</feature>
<feature type="transmembrane region" description="Helical" evidence="11">
    <location>
        <begin position="192"/>
        <end position="211"/>
    </location>
</feature>
<reference evidence="12" key="1">
    <citation type="submission" date="2018-06" db="EMBL/GenBank/DDBJ databases">
        <authorList>
            <person name="Zhirakovskaya E."/>
        </authorList>
    </citation>
    <scope>NUCLEOTIDE SEQUENCE</scope>
</reference>